<proteinExistence type="predicted"/>
<organism evidence="1 2">
    <name type="scientific">Burkholderia anthina</name>
    <dbReference type="NCBI Taxonomy" id="179879"/>
    <lineage>
        <taxon>Bacteria</taxon>
        <taxon>Pseudomonadati</taxon>
        <taxon>Pseudomonadota</taxon>
        <taxon>Betaproteobacteria</taxon>
        <taxon>Burkholderiales</taxon>
        <taxon>Burkholderiaceae</taxon>
        <taxon>Burkholderia</taxon>
        <taxon>Burkholderia cepacia complex</taxon>
    </lineage>
</organism>
<dbReference type="Proteomes" id="UP000070434">
    <property type="component" value="Chromosome 3"/>
</dbReference>
<accession>A0AAW3PV27</accession>
<gene>
    <name evidence="1" type="ORF">WS64_17240</name>
</gene>
<protein>
    <submittedName>
        <fullName evidence="1">Uncharacterized protein</fullName>
    </submittedName>
</protein>
<dbReference type="AlphaFoldDB" id="A0AAW3PV27"/>
<reference evidence="1 2" key="1">
    <citation type="submission" date="2015-11" db="EMBL/GenBank/DDBJ databases">
        <authorList>
            <person name="Sahl J."/>
            <person name="Wagner D."/>
            <person name="Keim P."/>
        </authorList>
    </citation>
    <scope>NUCLEOTIDE SEQUENCE [LARGE SCALE GENOMIC DNA]</scope>
    <source>
        <strain evidence="1 2">AZ-4-2-10-S1-D7</strain>
    </source>
</reference>
<evidence type="ECO:0000313" key="2">
    <source>
        <dbReference type="Proteomes" id="UP000070434"/>
    </source>
</evidence>
<dbReference type="EMBL" id="LNJP01000002">
    <property type="protein sequence ID" value="KWZ32793.1"/>
    <property type="molecule type" value="Genomic_DNA"/>
</dbReference>
<sequence>MPSVYVQNISIPLSDAKPSDSGVITAQATYSFPTNVIAAGASVASYSVSFGNTDHHLRTVGASVQVQTQNNSPTVTITGSLQLIDNSSNELNPSSCSLIASVIAWAQ</sequence>
<name>A0AAW3PV27_9BURK</name>
<evidence type="ECO:0000313" key="1">
    <source>
        <dbReference type="EMBL" id="KWZ32793.1"/>
    </source>
</evidence>
<dbReference type="RefSeq" id="WP_059577704.1">
    <property type="nucleotide sequence ID" value="NZ_CM003769.1"/>
</dbReference>
<comment type="caution">
    <text evidence="1">The sequence shown here is derived from an EMBL/GenBank/DDBJ whole genome shotgun (WGS) entry which is preliminary data.</text>
</comment>